<reference evidence="1 2" key="1">
    <citation type="submission" date="2019-05" db="EMBL/GenBank/DDBJ databases">
        <title>Genomes sequences of two Nocardia cyriacigeorgica environmental isolates, type strains Nocardia asteroides ATCC 19247 and Nocardia cyriacigeorgica DSM 44484.</title>
        <authorList>
            <person name="Vautrin F."/>
            <person name="Bergeron E."/>
            <person name="Dubost A."/>
            <person name="Abrouk D."/>
            <person name="Rodriguez Nava V."/>
            <person name="Pujic P."/>
        </authorList>
    </citation>
    <scope>NUCLEOTIDE SEQUENCE [LARGE SCALE GENOMIC DNA]</scope>
    <source>
        <strain evidence="1 2">EML 1456</strain>
    </source>
</reference>
<evidence type="ECO:0000313" key="1">
    <source>
        <dbReference type="EMBL" id="TLG00308.1"/>
    </source>
</evidence>
<dbReference type="Proteomes" id="UP000308349">
    <property type="component" value="Unassembled WGS sequence"/>
</dbReference>
<dbReference type="EMBL" id="VBUU01000031">
    <property type="protein sequence ID" value="TLG00308.1"/>
    <property type="molecule type" value="Genomic_DNA"/>
</dbReference>
<sequence>MGGQAAREGRGRAGMAGRLDRLNPALGESAMVFSHLTQVLCGDLATDVTRSAVEGVRYFADNYDGGAEAVAKTVKGRVVAVQAKAYSDFRKEVLSIRKSVQKLLVTAAHEQVTDYVWCSTFDMTVADRGDTIRDALKGLERIAKTHGRDIRFHFKSIGELRGLMQAEKAGLYMLYFGSHVISGDDIAILTSSSVRDSLDRVIDPANVGLHFESDLEHVLHTYSTASTDDQVEAERLTTLTDEFARRLGSVRTEDMSSVAPEGIGERVLLALKTVAGKTWAELGDDAEFADVPGILDLIVGNMNNEVQAIISAHRASGAHALDVLKRQAIDRFCEIADSAVAIESEWQRLDAIAKSVSTRMLVVSGRWGTGKTYHLARHIQTLNTAGTSTLFVRARNFDRPDTSILAQSWRDSLPARDAGIYEFMTVIDCLGKCSRRPFILAIDGLNEWAAVGNPRDHLELLAELLAEFPNVRVIVTSRRSDSPHTPGPWGEYWHHGPERAVMGKQLSRALNIPAVTHWGRALTNPLTARIAAAVFGDTRERGKSALPTPLMVPFSFPDLVQRWIALLATEYTRRNPGSSAALVTDIVSAVAAAGGHSTRPQVANSVAATRPAVDNVVDYLIDGGVLEDADLDTNVIRFRWQRVHEIARIRHLIQRGQDAVLADLPPSSCAPERADYLSVLTEQLPHTVPSAELPRWLAGRLDTDELMDVFSRSLQSRDPATYSPVTVELARTALTDPDTGAYVCFAALTNIEVGSGAVSPGWLADALHALPGKTRESVWPRILDECLIRTDDIEVVSGLYTWLAVMPRSALPDAHRTGVARMLLWWSWRLVDNSAREFAARWLCEELNDNPELIDTLLDDCATTRDEHLIEMTAAAATGVILRWPTSPSSHHVAGAVTVALDRLRPQMYRTLTYAYLLATHGKSEASDFPAYLRSRERPPRTAFRIPVSAEPSGLAALRSGDYGMFDDEKPHHKNRALELVLWGDVGIDWRKRRAIARIPTPIGATMITNAVARHADVVRERWLLHQCARYRFGHVVWRNGRYIKAGSPGNPAVSYTTPRENAFATERNIDPTVPLSMDVWKHDSNHRHWWVTPPTINTVGDLIVTDDEGIEWIVLDAVFDWVEPVYDQPPQYIWLAQALSTLGGPRAREDGMPHPGQRFSRALTIDTEISALDGRPGMSERKSSTLFMASRLRDSTVDDGDQPWKALSFEISTQHQEPDRRLAALLNATWTGDHLDYRDADERLAITDPSLGADGPRAVLVRWDSLIAGLNATGRIAHVSIKIIDRKTGRSRYRTLAIDGTGEHSTRASRWKNGP</sequence>
<dbReference type="SUPFAM" id="SSF52540">
    <property type="entry name" value="P-loop containing nucleoside triphosphate hydrolases"/>
    <property type="match status" value="1"/>
</dbReference>
<accession>A0A5R8PA99</accession>
<proteinExistence type="predicted"/>
<dbReference type="Gene3D" id="3.40.50.300">
    <property type="entry name" value="P-loop containing nucleotide triphosphate hydrolases"/>
    <property type="match status" value="1"/>
</dbReference>
<name>A0A5R8PA99_9NOCA</name>
<evidence type="ECO:0000313" key="2">
    <source>
        <dbReference type="Proteomes" id="UP000308349"/>
    </source>
</evidence>
<gene>
    <name evidence="1" type="ORF">FEK35_23985</name>
</gene>
<evidence type="ECO:0008006" key="3">
    <source>
        <dbReference type="Google" id="ProtNLM"/>
    </source>
</evidence>
<organism evidence="1 2">
    <name type="scientific">Nocardia cyriacigeorgica</name>
    <dbReference type="NCBI Taxonomy" id="135487"/>
    <lineage>
        <taxon>Bacteria</taxon>
        <taxon>Bacillati</taxon>
        <taxon>Actinomycetota</taxon>
        <taxon>Actinomycetes</taxon>
        <taxon>Mycobacteriales</taxon>
        <taxon>Nocardiaceae</taxon>
        <taxon>Nocardia</taxon>
    </lineage>
</organism>
<comment type="caution">
    <text evidence="1">The sequence shown here is derived from an EMBL/GenBank/DDBJ whole genome shotgun (WGS) entry which is preliminary data.</text>
</comment>
<dbReference type="InterPro" id="IPR027417">
    <property type="entry name" value="P-loop_NTPase"/>
</dbReference>
<protein>
    <recommendedName>
        <fullName evidence="3">NACHT domain-containing protein</fullName>
    </recommendedName>
</protein>
<dbReference type="RefSeq" id="WP_171050250.1">
    <property type="nucleotide sequence ID" value="NZ_VBUU01000031.1"/>
</dbReference>